<dbReference type="Gene3D" id="3.40.50.300">
    <property type="entry name" value="P-loop containing nucleotide triphosphate hydrolases"/>
    <property type="match status" value="1"/>
</dbReference>
<keyword evidence="5" id="KW-0547">Nucleotide-binding</keyword>
<evidence type="ECO:0000259" key="10">
    <source>
        <dbReference type="PROSITE" id="PS50893"/>
    </source>
</evidence>
<comment type="caution">
    <text evidence="12">The sequence shown here is derived from an EMBL/GenBank/DDBJ whole genome shotgun (WGS) entry which is preliminary data.</text>
</comment>
<sequence>MFKKILKYSGNDNKLLKISIFQSILSIICSIIPYFITYLVIDKLVTNQKMEGGFLAIAASIVFVMLILQNIIYLIGLNNSHIFAFNVLQNIRESLQERLEALPIGYIQDKGKGTIKQVFVEDIDSIEMLLAHAIPEGISNLLVTLIVIVMMLLADIRLGLLALAAFPIATAGFMFMFKIGSKYMAEYYAAGQNMNNNIIEYVNGMEVVKVFNQDGYYFGKYKESILNYRDKTISQYKATRSSVATYSVMFTASELALLPIGSYLVMNQSASISNLVLVLCLATSLGTPLLRLVSFLPALMQINYKIDELENIMNCEPLQVGNNEFTGKNYNVSFENVVFSYDDTPVVDDLSLTAKEGETTALVGESGSGKSTLAKLLVHYYDPHSGKITIGGQDIRELSLFTLSSLVSYVSQDVFLFNQSIFENIRLGKPTATDEEVIEAAMKAQCLSIFEHLPNGIHTIVGAKGDKLSGGEKQRISIARAFLKNSPILLLDEATAYIDAENEKLIRRVINQLAENKTVIMIAHRLKNIKDSQRIYILNKGKVECFGSHEEILSESKTYQQLWHAAIKSEMWQPKGGA</sequence>
<feature type="transmembrane region" description="Helical" evidence="9">
    <location>
        <begin position="20"/>
        <end position="41"/>
    </location>
</feature>
<dbReference type="Proteomes" id="UP000721045">
    <property type="component" value="Unassembled WGS sequence"/>
</dbReference>
<dbReference type="PROSITE" id="PS50893">
    <property type="entry name" value="ABC_TRANSPORTER_2"/>
    <property type="match status" value="1"/>
</dbReference>
<evidence type="ECO:0000256" key="9">
    <source>
        <dbReference type="SAM" id="Phobius"/>
    </source>
</evidence>
<dbReference type="Gene3D" id="1.20.1560.10">
    <property type="entry name" value="ABC transporter type 1, transmembrane domain"/>
    <property type="match status" value="1"/>
</dbReference>
<dbReference type="CDD" id="cd07346">
    <property type="entry name" value="ABC_6TM_exporters"/>
    <property type="match status" value="1"/>
</dbReference>
<dbReference type="InterPro" id="IPR003593">
    <property type="entry name" value="AAA+_ATPase"/>
</dbReference>
<name>A0A930WF13_STRIT</name>
<dbReference type="InterPro" id="IPR039421">
    <property type="entry name" value="Type_1_exporter"/>
</dbReference>
<dbReference type="GO" id="GO:0016887">
    <property type="term" value="F:ATP hydrolysis activity"/>
    <property type="evidence" value="ECO:0007669"/>
    <property type="project" value="InterPro"/>
</dbReference>
<evidence type="ECO:0000256" key="1">
    <source>
        <dbReference type="ARBA" id="ARBA00004651"/>
    </source>
</evidence>
<dbReference type="InterPro" id="IPR017871">
    <property type="entry name" value="ABC_transporter-like_CS"/>
</dbReference>
<evidence type="ECO:0000256" key="3">
    <source>
        <dbReference type="ARBA" id="ARBA00022475"/>
    </source>
</evidence>
<keyword evidence="8 9" id="KW-0472">Membrane</keyword>
<protein>
    <submittedName>
        <fullName evidence="12">ABC transporter ATP-binding protein</fullName>
    </submittedName>
</protein>
<feature type="domain" description="ABC transporter" evidence="10">
    <location>
        <begin position="332"/>
        <end position="565"/>
    </location>
</feature>
<dbReference type="InterPro" id="IPR003439">
    <property type="entry name" value="ABC_transporter-like_ATP-bd"/>
</dbReference>
<comment type="subcellular location">
    <subcellularLocation>
        <location evidence="1">Cell membrane</location>
        <topology evidence="1">Multi-pass membrane protein</topology>
    </subcellularLocation>
</comment>
<evidence type="ECO:0000256" key="4">
    <source>
        <dbReference type="ARBA" id="ARBA00022692"/>
    </source>
</evidence>
<dbReference type="PROSITE" id="PS00211">
    <property type="entry name" value="ABC_TRANSPORTER_1"/>
    <property type="match status" value="1"/>
</dbReference>
<evidence type="ECO:0000313" key="13">
    <source>
        <dbReference type="Proteomes" id="UP000721045"/>
    </source>
</evidence>
<evidence type="ECO:0000259" key="11">
    <source>
        <dbReference type="PROSITE" id="PS50929"/>
    </source>
</evidence>
<organism evidence="12 13">
    <name type="scientific">Streptococcus intermedius</name>
    <dbReference type="NCBI Taxonomy" id="1338"/>
    <lineage>
        <taxon>Bacteria</taxon>
        <taxon>Bacillati</taxon>
        <taxon>Bacillota</taxon>
        <taxon>Bacilli</taxon>
        <taxon>Lactobacillales</taxon>
        <taxon>Streptococcaceae</taxon>
        <taxon>Streptococcus</taxon>
        <taxon>Streptococcus anginosus group</taxon>
    </lineage>
</organism>
<evidence type="ECO:0000256" key="2">
    <source>
        <dbReference type="ARBA" id="ARBA00022448"/>
    </source>
</evidence>
<dbReference type="InterPro" id="IPR036640">
    <property type="entry name" value="ABC1_TM_sf"/>
</dbReference>
<evidence type="ECO:0000256" key="6">
    <source>
        <dbReference type="ARBA" id="ARBA00022840"/>
    </source>
</evidence>
<dbReference type="FunFam" id="3.40.50.300:FF:000221">
    <property type="entry name" value="Multidrug ABC transporter ATP-binding protein"/>
    <property type="match status" value="1"/>
</dbReference>
<keyword evidence="3" id="KW-1003">Cell membrane</keyword>
<evidence type="ECO:0000256" key="8">
    <source>
        <dbReference type="ARBA" id="ARBA00023136"/>
    </source>
</evidence>
<reference evidence="12" key="1">
    <citation type="submission" date="2020-04" db="EMBL/GenBank/DDBJ databases">
        <title>Deep metagenomics examines the oral microbiome during advanced dental caries in children, revealing novel taxa and co-occurrences with host molecules.</title>
        <authorList>
            <person name="Baker J.L."/>
            <person name="Morton J.T."/>
            <person name="Dinis M."/>
            <person name="Alvarez R."/>
            <person name="Tran N.C."/>
            <person name="Knight R."/>
            <person name="Edlund A."/>
        </authorList>
    </citation>
    <scope>NUCLEOTIDE SEQUENCE</scope>
    <source>
        <strain evidence="12">JCVI_23_bin.22</strain>
    </source>
</reference>
<feature type="transmembrane region" description="Helical" evidence="9">
    <location>
        <begin position="53"/>
        <end position="75"/>
    </location>
</feature>
<dbReference type="PROSITE" id="PS50929">
    <property type="entry name" value="ABC_TM1F"/>
    <property type="match status" value="1"/>
</dbReference>
<keyword evidence="6 12" id="KW-0067">ATP-binding</keyword>
<dbReference type="AlphaFoldDB" id="A0A930WF13"/>
<dbReference type="InterPro" id="IPR011527">
    <property type="entry name" value="ABC1_TM_dom"/>
</dbReference>
<accession>A0A930WF13</accession>
<dbReference type="GO" id="GO:0140359">
    <property type="term" value="F:ABC-type transporter activity"/>
    <property type="evidence" value="ECO:0007669"/>
    <property type="project" value="InterPro"/>
</dbReference>
<dbReference type="PANTHER" id="PTHR24221">
    <property type="entry name" value="ATP-BINDING CASSETTE SUB-FAMILY B"/>
    <property type="match status" value="1"/>
</dbReference>
<dbReference type="PANTHER" id="PTHR24221:SF654">
    <property type="entry name" value="ATP-BINDING CASSETTE SUB-FAMILY B MEMBER 6"/>
    <property type="match status" value="1"/>
</dbReference>
<dbReference type="EMBL" id="JABZYP010000002">
    <property type="protein sequence ID" value="MBF1712282.1"/>
    <property type="molecule type" value="Genomic_DNA"/>
</dbReference>
<feature type="transmembrane region" description="Helical" evidence="9">
    <location>
        <begin position="272"/>
        <end position="293"/>
    </location>
</feature>
<dbReference type="InterPro" id="IPR027417">
    <property type="entry name" value="P-loop_NTPase"/>
</dbReference>
<gene>
    <name evidence="12" type="ORF">HXO88_00855</name>
</gene>
<proteinExistence type="predicted"/>
<feature type="transmembrane region" description="Helical" evidence="9">
    <location>
        <begin position="137"/>
        <end position="154"/>
    </location>
</feature>
<dbReference type="GO" id="GO:0005886">
    <property type="term" value="C:plasma membrane"/>
    <property type="evidence" value="ECO:0007669"/>
    <property type="project" value="UniProtKB-SubCell"/>
</dbReference>
<evidence type="ECO:0000256" key="7">
    <source>
        <dbReference type="ARBA" id="ARBA00022989"/>
    </source>
</evidence>
<feature type="transmembrane region" description="Helical" evidence="9">
    <location>
        <begin position="160"/>
        <end position="177"/>
    </location>
</feature>
<evidence type="ECO:0000256" key="5">
    <source>
        <dbReference type="ARBA" id="ARBA00022741"/>
    </source>
</evidence>
<dbReference type="SUPFAM" id="SSF90123">
    <property type="entry name" value="ABC transporter transmembrane region"/>
    <property type="match status" value="1"/>
</dbReference>
<dbReference type="GO" id="GO:0005524">
    <property type="term" value="F:ATP binding"/>
    <property type="evidence" value="ECO:0007669"/>
    <property type="project" value="UniProtKB-KW"/>
</dbReference>
<keyword evidence="2" id="KW-0813">Transport</keyword>
<dbReference type="SMART" id="SM00382">
    <property type="entry name" value="AAA"/>
    <property type="match status" value="1"/>
</dbReference>
<keyword evidence="4 9" id="KW-0812">Transmembrane</keyword>
<feature type="domain" description="ABC transmembrane type-1" evidence="11">
    <location>
        <begin position="23"/>
        <end position="301"/>
    </location>
</feature>
<keyword evidence="7 9" id="KW-1133">Transmembrane helix</keyword>
<dbReference type="Pfam" id="PF00005">
    <property type="entry name" value="ABC_tran"/>
    <property type="match status" value="1"/>
</dbReference>
<dbReference type="Pfam" id="PF00664">
    <property type="entry name" value="ABC_membrane"/>
    <property type="match status" value="1"/>
</dbReference>
<dbReference type="SUPFAM" id="SSF52540">
    <property type="entry name" value="P-loop containing nucleoside triphosphate hydrolases"/>
    <property type="match status" value="1"/>
</dbReference>
<evidence type="ECO:0000313" key="12">
    <source>
        <dbReference type="EMBL" id="MBF1712282.1"/>
    </source>
</evidence>
<feature type="transmembrane region" description="Helical" evidence="9">
    <location>
        <begin position="243"/>
        <end position="266"/>
    </location>
</feature>